<dbReference type="Gene3D" id="3.30.2350.10">
    <property type="entry name" value="Pseudouridine synthase"/>
    <property type="match status" value="1"/>
</dbReference>
<dbReference type="PANTHER" id="PTHR21600:SF83">
    <property type="entry name" value="PSEUDOURIDYLATE SYNTHASE RPUSD4, MITOCHONDRIAL"/>
    <property type="match status" value="1"/>
</dbReference>
<evidence type="ECO:0000256" key="2">
    <source>
        <dbReference type="ARBA" id="ARBA00001896"/>
    </source>
</evidence>
<keyword evidence="4" id="KW-0413">Isomerase</keyword>
<dbReference type="AlphaFoldDB" id="A0A8J2S4E1"/>
<dbReference type="PANTHER" id="PTHR21600">
    <property type="entry name" value="MITOCHONDRIAL RNA PSEUDOURIDINE SYNTHASE"/>
    <property type="match status" value="1"/>
</dbReference>
<dbReference type="SUPFAM" id="SSF55120">
    <property type="entry name" value="Pseudouridine synthase"/>
    <property type="match status" value="1"/>
</dbReference>
<accession>A0A8J2S4E1</accession>
<protein>
    <recommendedName>
        <fullName evidence="6">Pseudouridylate synthase RPUSD4, mitochondrial</fullName>
    </recommendedName>
    <alternativeName>
        <fullName evidence="7">RNA pseudouridylate synthase domain-containing protein 4</fullName>
    </alternativeName>
</protein>
<dbReference type="EMBL" id="CAKKLH010000336">
    <property type="protein sequence ID" value="CAH0113077.1"/>
    <property type="molecule type" value="Genomic_DNA"/>
</dbReference>
<evidence type="ECO:0000256" key="7">
    <source>
        <dbReference type="ARBA" id="ARBA00041563"/>
    </source>
</evidence>
<evidence type="ECO:0000259" key="8">
    <source>
        <dbReference type="Pfam" id="PF00849"/>
    </source>
</evidence>
<dbReference type="OrthoDB" id="428658at2759"/>
<dbReference type="GO" id="GO:0009982">
    <property type="term" value="F:pseudouridine synthase activity"/>
    <property type="evidence" value="ECO:0007669"/>
    <property type="project" value="InterPro"/>
</dbReference>
<comment type="catalytic activity">
    <reaction evidence="5">
        <text>a uridine in tRNA = a pseudouridine in tRNA</text>
        <dbReference type="Rhea" id="RHEA:54572"/>
        <dbReference type="Rhea" id="RHEA-COMP:13339"/>
        <dbReference type="Rhea" id="RHEA-COMP:13934"/>
        <dbReference type="ChEBI" id="CHEBI:65314"/>
        <dbReference type="ChEBI" id="CHEBI:65315"/>
    </reaction>
</comment>
<comment type="similarity">
    <text evidence="3">Belongs to the pseudouridine synthase RluA family.</text>
</comment>
<name>A0A8J2S4E1_9CRUS</name>
<dbReference type="InterPro" id="IPR050188">
    <property type="entry name" value="RluA_PseudoU_synthase"/>
</dbReference>
<organism evidence="9 10">
    <name type="scientific">Daphnia galeata</name>
    <dbReference type="NCBI Taxonomy" id="27404"/>
    <lineage>
        <taxon>Eukaryota</taxon>
        <taxon>Metazoa</taxon>
        <taxon>Ecdysozoa</taxon>
        <taxon>Arthropoda</taxon>
        <taxon>Crustacea</taxon>
        <taxon>Branchiopoda</taxon>
        <taxon>Diplostraca</taxon>
        <taxon>Cladocera</taxon>
        <taxon>Anomopoda</taxon>
        <taxon>Daphniidae</taxon>
        <taxon>Daphnia</taxon>
    </lineage>
</organism>
<evidence type="ECO:0000313" key="10">
    <source>
        <dbReference type="Proteomes" id="UP000789390"/>
    </source>
</evidence>
<evidence type="ECO:0000313" key="9">
    <source>
        <dbReference type="EMBL" id="CAH0113077.1"/>
    </source>
</evidence>
<dbReference type="InterPro" id="IPR020103">
    <property type="entry name" value="PsdUridine_synth_cat_dom_sf"/>
</dbReference>
<dbReference type="GO" id="GO:0001522">
    <property type="term" value="P:pseudouridine synthesis"/>
    <property type="evidence" value="ECO:0007669"/>
    <property type="project" value="InterPro"/>
</dbReference>
<sequence>MPFSLRFYNNLIKCSRMNYSSVRKSKPKLRLEAQEVHQEESKPLHVLRNLFPWKTKEQFVDHLVANVVYNQDGLIAINKPFGVPLMKNGLTTGHSESLFSIDEALIPLASKLNVEKILPAKLVERFSSGISLFASQEKVVDKIQQSYISNKIKKIHTFKYLAVTIGEPKPFAFKGTVGMGLFEHKELTKKLPVIMKEYSNRKVADRLVQEYRVNYKTLSRGDGLCSLVEIDTSSVKNHFLRVYFAHLYSPVLGDHIFGNRVQDIKGKRLAISPIQADSLSNFQKIPTDILTRLKVTESSIVPNCLHLSQITLANFNNRDVNLVLKAEPPPSFQFICEAFDLNLPNTDE</sequence>
<dbReference type="Proteomes" id="UP000789390">
    <property type="component" value="Unassembled WGS sequence"/>
</dbReference>
<dbReference type="Pfam" id="PF00849">
    <property type="entry name" value="PseudoU_synth_2"/>
    <property type="match status" value="1"/>
</dbReference>
<dbReference type="InterPro" id="IPR006145">
    <property type="entry name" value="PsdUridine_synth_RsuA/RluA"/>
</dbReference>
<evidence type="ECO:0000256" key="4">
    <source>
        <dbReference type="ARBA" id="ARBA00023235"/>
    </source>
</evidence>
<dbReference type="GO" id="GO:0003723">
    <property type="term" value="F:RNA binding"/>
    <property type="evidence" value="ECO:0007669"/>
    <property type="project" value="InterPro"/>
</dbReference>
<keyword evidence="10" id="KW-1185">Reference proteome</keyword>
<comment type="caution">
    <text evidence="9">The sequence shown here is derived from an EMBL/GenBank/DDBJ whole genome shotgun (WGS) entry which is preliminary data.</text>
</comment>
<comment type="catalytic activity">
    <reaction evidence="2">
        <text>uridine in 5S rRNA = pseudouridine in 5S rRNA</text>
        <dbReference type="Rhea" id="RHEA:47036"/>
        <dbReference type="Rhea" id="RHEA-COMP:11730"/>
        <dbReference type="Rhea" id="RHEA-COMP:11731"/>
        <dbReference type="ChEBI" id="CHEBI:65314"/>
        <dbReference type="ChEBI" id="CHEBI:65315"/>
    </reaction>
</comment>
<evidence type="ECO:0000256" key="6">
    <source>
        <dbReference type="ARBA" id="ARBA00039953"/>
    </source>
</evidence>
<evidence type="ECO:0000256" key="5">
    <source>
        <dbReference type="ARBA" id="ARBA00036943"/>
    </source>
</evidence>
<reference evidence="9" key="1">
    <citation type="submission" date="2021-11" db="EMBL/GenBank/DDBJ databases">
        <authorList>
            <person name="Schell T."/>
        </authorList>
    </citation>
    <scope>NUCLEOTIDE SEQUENCE</scope>
    <source>
        <strain evidence="9">M5</strain>
    </source>
</reference>
<evidence type="ECO:0000256" key="3">
    <source>
        <dbReference type="ARBA" id="ARBA00010876"/>
    </source>
</evidence>
<gene>
    <name evidence="9" type="ORF">DGAL_LOCUS16879</name>
</gene>
<evidence type="ECO:0000256" key="1">
    <source>
        <dbReference type="ARBA" id="ARBA00001166"/>
    </source>
</evidence>
<feature type="domain" description="Pseudouridine synthase RsuA/RluA-like" evidence="8">
    <location>
        <begin position="74"/>
        <end position="246"/>
    </location>
</feature>
<proteinExistence type="inferred from homology"/>
<comment type="catalytic activity">
    <reaction evidence="1">
        <text>a uridine in mRNA = a pseudouridine in mRNA</text>
        <dbReference type="Rhea" id="RHEA:56644"/>
        <dbReference type="Rhea" id="RHEA-COMP:14658"/>
        <dbReference type="Rhea" id="RHEA-COMP:14659"/>
        <dbReference type="ChEBI" id="CHEBI:65314"/>
        <dbReference type="ChEBI" id="CHEBI:65315"/>
    </reaction>
</comment>